<organism evidence="2 3">
    <name type="scientific">Aminipila butyrica</name>
    <dbReference type="NCBI Taxonomy" id="433296"/>
    <lineage>
        <taxon>Bacteria</taxon>
        <taxon>Bacillati</taxon>
        <taxon>Bacillota</taxon>
        <taxon>Clostridia</taxon>
        <taxon>Peptostreptococcales</taxon>
        <taxon>Anaerovoracaceae</taxon>
        <taxon>Aminipila</taxon>
    </lineage>
</organism>
<keyword evidence="3" id="KW-1185">Reference proteome</keyword>
<dbReference type="SUPFAM" id="SSF56601">
    <property type="entry name" value="beta-lactamase/transpeptidase-like"/>
    <property type="match status" value="1"/>
</dbReference>
<dbReference type="PANTHER" id="PTHR46825:SF15">
    <property type="entry name" value="BETA-LACTAMASE-RELATED DOMAIN-CONTAINING PROTEIN"/>
    <property type="match status" value="1"/>
</dbReference>
<dbReference type="InterPro" id="IPR050491">
    <property type="entry name" value="AmpC-like"/>
</dbReference>
<dbReference type="KEGG" id="abut:Ami103574_11045"/>
<dbReference type="InterPro" id="IPR001466">
    <property type="entry name" value="Beta-lactam-related"/>
</dbReference>
<dbReference type="Pfam" id="PF00144">
    <property type="entry name" value="Beta-lactamase"/>
    <property type="match status" value="1"/>
</dbReference>
<name>A0A858BYP6_9FIRM</name>
<evidence type="ECO:0000259" key="1">
    <source>
        <dbReference type="Pfam" id="PF00144"/>
    </source>
</evidence>
<dbReference type="Proteomes" id="UP000466848">
    <property type="component" value="Chromosome"/>
</dbReference>
<gene>
    <name evidence="2" type="ORF">Ami103574_11045</name>
</gene>
<protein>
    <submittedName>
        <fullName evidence="2">Beta-lactamase family protein</fullName>
    </submittedName>
</protein>
<reference evidence="2 3" key="1">
    <citation type="submission" date="2020-02" db="EMBL/GenBank/DDBJ databases">
        <authorList>
            <person name="Kim Y.B."/>
            <person name="Roh S.W."/>
        </authorList>
    </citation>
    <scope>NUCLEOTIDE SEQUENCE [LARGE SCALE GENOMIC DNA]</scope>
    <source>
        <strain evidence="2 3">DSM 103574</strain>
    </source>
</reference>
<dbReference type="Gene3D" id="2.40.128.600">
    <property type="match status" value="1"/>
</dbReference>
<sequence>MKDKIAAQEPLILREMDFWQVPGLALTVVKKGQEPYTKAFGWRDKERDLKATDTTLFGIASCSKAMTSALIARLVAEGLLDYDTPVIHYIPDFALMDKEATAKMTLRDMLCHRTGLGGHDAIWPVAKNLKEFTQAFPYLQPSAPFRSRPQYSNILYAAIGLLAETVTGKPWAELMQTYIFDPLGMTGANCQAEALSNSVDFAHPYQVLEGKLTKLPIWNVDVVAPAASVNCTAIDMSKWLTFLISKGREKEGLPWIPESIFETMIAKQVNFPDALGSQADLYPTDGYAMGWQTGSYRGRSICKHMGKIEGYSSIQAFLPDDQIGISILLNLHSPAVSITHTLLYTLLDTLLALPKVDWTHKFRSDIRPTAEDYQDCTLDFFSARFPDSLQDAIPSQNLSSAYSLKDCQGVYYNPGYGLLTIESREGQLYMNYRDMSLPMTPCWTGNFRVTGVKEDILTLTLPLSFIWNAQGKSIGLRIPFELLVDDILFLKKD</sequence>
<accession>A0A858BYP6</accession>
<feature type="domain" description="Beta-lactamase-related" evidence="1">
    <location>
        <begin position="18"/>
        <end position="335"/>
    </location>
</feature>
<proteinExistence type="predicted"/>
<dbReference type="RefSeq" id="WP_163067064.1">
    <property type="nucleotide sequence ID" value="NZ_CP048649.1"/>
</dbReference>
<evidence type="ECO:0000313" key="3">
    <source>
        <dbReference type="Proteomes" id="UP000466848"/>
    </source>
</evidence>
<dbReference type="InterPro" id="IPR012338">
    <property type="entry name" value="Beta-lactam/transpept-like"/>
</dbReference>
<dbReference type="EMBL" id="CP048649">
    <property type="protein sequence ID" value="QIB69824.1"/>
    <property type="molecule type" value="Genomic_DNA"/>
</dbReference>
<dbReference type="PANTHER" id="PTHR46825">
    <property type="entry name" value="D-ALANYL-D-ALANINE-CARBOXYPEPTIDASE/ENDOPEPTIDASE AMPH"/>
    <property type="match status" value="1"/>
</dbReference>
<evidence type="ECO:0000313" key="2">
    <source>
        <dbReference type="EMBL" id="QIB69824.1"/>
    </source>
</evidence>
<dbReference type="Gene3D" id="3.40.710.10">
    <property type="entry name" value="DD-peptidase/beta-lactamase superfamily"/>
    <property type="match status" value="1"/>
</dbReference>
<dbReference type="AlphaFoldDB" id="A0A858BYP6"/>